<dbReference type="FunFam" id="1.10.10.10:FF:000005">
    <property type="entry name" value="Two-component system response regulator"/>
    <property type="match status" value="1"/>
</dbReference>
<evidence type="ECO:0000313" key="11">
    <source>
        <dbReference type="Proteomes" id="UP000239874"/>
    </source>
</evidence>
<dbReference type="PANTHER" id="PTHR48111">
    <property type="entry name" value="REGULATOR OF RPOS"/>
    <property type="match status" value="1"/>
</dbReference>
<dbReference type="Gene3D" id="1.10.10.10">
    <property type="entry name" value="Winged helix-like DNA-binding domain superfamily/Winged helix DNA-binding domain"/>
    <property type="match status" value="1"/>
</dbReference>
<dbReference type="OrthoDB" id="5242569at2"/>
<evidence type="ECO:0000256" key="3">
    <source>
        <dbReference type="ARBA" id="ARBA00023015"/>
    </source>
</evidence>
<dbReference type="PROSITE" id="PS50110">
    <property type="entry name" value="RESPONSE_REGULATORY"/>
    <property type="match status" value="1"/>
</dbReference>
<dbReference type="CDD" id="cd00383">
    <property type="entry name" value="trans_reg_C"/>
    <property type="match status" value="1"/>
</dbReference>
<dbReference type="GO" id="GO:0005829">
    <property type="term" value="C:cytosol"/>
    <property type="evidence" value="ECO:0007669"/>
    <property type="project" value="TreeGrafter"/>
</dbReference>
<keyword evidence="5" id="KW-0804">Transcription</keyword>
<dbReference type="InterPro" id="IPR039420">
    <property type="entry name" value="WalR-like"/>
</dbReference>
<evidence type="ECO:0000313" key="10">
    <source>
        <dbReference type="EMBL" id="PPJ38163.1"/>
    </source>
</evidence>
<dbReference type="Pfam" id="PF00072">
    <property type="entry name" value="Response_reg"/>
    <property type="match status" value="1"/>
</dbReference>
<feature type="DNA-binding region" description="OmpR/PhoB-type" evidence="7">
    <location>
        <begin position="124"/>
        <end position="222"/>
    </location>
</feature>
<dbReference type="GO" id="GO:0032993">
    <property type="term" value="C:protein-DNA complex"/>
    <property type="evidence" value="ECO:0007669"/>
    <property type="project" value="TreeGrafter"/>
</dbReference>
<evidence type="ECO:0000256" key="6">
    <source>
        <dbReference type="PROSITE-ProRule" id="PRU00169"/>
    </source>
</evidence>
<evidence type="ECO:0000256" key="1">
    <source>
        <dbReference type="ARBA" id="ARBA00022553"/>
    </source>
</evidence>
<keyword evidence="3" id="KW-0805">Transcription regulation</keyword>
<dbReference type="Gene3D" id="3.40.50.2300">
    <property type="match status" value="1"/>
</dbReference>
<keyword evidence="4 7" id="KW-0238">DNA-binding</keyword>
<evidence type="ECO:0000259" key="9">
    <source>
        <dbReference type="PROSITE" id="PS51755"/>
    </source>
</evidence>
<evidence type="ECO:0000256" key="5">
    <source>
        <dbReference type="ARBA" id="ARBA00023163"/>
    </source>
</evidence>
<dbReference type="Proteomes" id="UP000239874">
    <property type="component" value="Unassembled WGS sequence"/>
</dbReference>
<proteinExistence type="predicted"/>
<keyword evidence="2" id="KW-0902">Two-component regulatory system</keyword>
<dbReference type="PANTHER" id="PTHR48111:SF36">
    <property type="entry name" value="TRANSCRIPTIONAL REGULATORY PROTEIN CUTR"/>
    <property type="match status" value="1"/>
</dbReference>
<dbReference type="PROSITE" id="PS51755">
    <property type="entry name" value="OMPR_PHOB"/>
    <property type="match status" value="1"/>
</dbReference>
<gene>
    <name evidence="10" type="ORF">C5E45_10385</name>
</gene>
<dbReference type="Pfam" id="PF00486">
    <property type="entry name" value="Trans_reg_C"/>
    <property type="match status" value="1"/>
</dbReference>
<dbReference type="InterPro" id="IPR001867">
    <property type="entry name" value="OmpR/PhoB-type_DNA-bd"/>
</dbReference>
<dbReference type="SMART" id="SM00448">
    <property type="entry name" value="REC"/>
    <property type="match status" value="1"/>
</dbReference>
<evidence type="ECO:0000256" key="2">
    <source>
        <dbReference type="ARBA" id="ARBA00023012"/>
    </source>
</evidence>
<feature type="domain" description="Response regulatory" evidence="8">
    <location>
        <begin position="2"/>
        <end position="116"/>
    </location>
</feature>
<dbReference type="InterPro" id="IPR036388">
    <property type="entry name" value="WH-like_DNA-bd_sf"/>
</dbReference>
<protein>
    <submittedName>
        <fullName evidence="10">DNA-binding response regulator</fullName>
    </submittedName>
</protein>
<dbReference type="GO" id="GO:0000976">
    <property type="term" value="F:transcription cis-regulatory region binding"/>
    <property type="evidence" value="ECO:0007669"/>
    <property type="project" value="TreeGrafter"/>
</dbReference>
<dbReference type="CDD" id="cd19935">
    <property type="entry name" value="REC_OmpR_CusR-like"/>
    <property type="match status" value="1"/>
</dbReference>
<feature type="modified residue" description="4-aspartylphosphate" evidence="6">
    <location>
        <position position="51"/>
    </location>
</feature>
<keyword evidence="1 6" id="KW-0597">Phosphoprotein</keyword>
<dbReference type="SUPFAM" id="SSF52172">
    <property type="entry name" value="CheY-like"/>
    <property type="match status" value="1"/>
</dbReference>
<comment type="caution">
    <text evidence="10">The sequence shown here is derived from an EMBL/GenBank/DDBJ whole genome shotgun (WGS) entry which is preliminary data.</text>
</comment>
<dbReference type="EMBL" id="PSZC01000006">
    <property type="protein sequence ID" value="PPJ38163.1"/>
    <property type="molecule type" value="Genomic_DNA"/>
</dbReference>
<dbReference type="AlphaFoldDB" id="A0A2S6ASJ7"/>
<evidence type="ECO:0000256" key="4">
    <source>
        <dbReference type="ARBA" id="ARBA00023125"/>
    </source>
</evidence>
<feature type="domain" description="OmpR/PhoB-type" evidence="9">
    <location>
        <begin position="124"/>
        <end position="222"/>
    </location>
</feature>
<dbReference type="InterPro" id="IPR001789">
    <property type="entry name" value="Sig_transdc_resp-reg_receiver"/>
</dbReference>
<accession>A0A2S6ASJ7</accession>
<name>A0A2S6ASJ7_9NOCA</name>
<dbReference type="RefSeq" id="WP_104375568.1">
    <property type="nucleotide sequence ID" value="NZ_PSZC01000006.1"/>
</dbReference>
<dbReference type="FunFam" id="3.40.50.2300:FF:000001">
    <property type="entry name" value="DNA-binding response regulator PhoB"/>
    <property type="match status" value="1"/>
</dbReference>
<dbReference type="SMART" id="SM00862">
    <property type="entry name" value="Trans_reg_C"/>
    <property type="match status" value="1"/>
</dbReference>
<sequence>MRVLVVEDEPRLAATLRRGLELEGFVVQHAHTGTDGLWWASEDDFDVIVLDIMLPELSGYEVLRRLRERDISTPVLMLTAKDGDYDQVDALDLGADDYLTKPFSFVVLTARLRALLRRRAPQQPEILAAGDLRLDPRRRSVSRAGSELALTPREFGLLEYLMRNKGSARTKTEILRNVWDAHYDGPENVVEVYIGYLRKKIDTPFGSNSIETLRGVGYRLIDSEVTAAAD</sequence>
<dbReference type="GO" id="GO:0006355">
    <property type="term" value="P:regulation of DNA-templated transcription"/>
    <property type="evidence" value="ECO:0007669"/>
    <property type="project" value="InterPro"/>
</dbReference>
<dbReference type="GO" id="GO:0000156">
    <property type="term" value="F:phosphorelay response regulator activity"/>
    <property type="evidence" value="ECO:0007669"/>
    <property type="project" value="TreeGrafter"/>
</dbReference>
<dbReference type="InterPro" id="IPR011006">
    <property type="entry name" value="CheY-like_superfamily"/>
</dbReference>
<evidence type="ECO:0000259" key="8">
    <source>
        <dbReference type="PROSITE" id="PS50110"/>
    </source>
</evidence>
<evidence type="ECO:0000256" key="7">
    <source>
        <dbReference type="PROSITE-ProRule" id="PRU01091"/>
    </source>
</evidence>
<reference evidence="10 11" key="1">
    <citation type="submission" date="2018-02" db="EMBL/GenBank/DDBJ databases">
        <title>8 Nocardia nova and 1 Nocardia cyriacigeorgica strain used for evolution to TMP-SMX.</title>
        <authorList>
            <person name="Mehta H."/>
            <person name="Weng J."/>
            <person name="Shamoo Y."/>
        </authorList>
    </citation>
    <scope>NUCLEOTIDE SEQUENCE [LARGE SCALE GENOMIC DNA]</scope>
    <source>
        <strain evidence="10 11">MDA3139</strain>
    </source>
</reference>
<organism evidence="10 11">
    <name type="scientific">Nocardia nova</name>
    <dbReference type="NCBI Taxonomy" id="37330"/>
    <lineage>
        <taxon>Bacteria</taxon>
        <taxon>Bacillati</taxon>
        <taxon>Actinomycetota</taxon>
        <taxon>Actinomycetes</taxon>
        <taxon>Mycobacteriales</taxon>
        <taxon>Nocardiaceae</taxon>
        <taxon>Nocardia</taxon>
    </lineage>
</organism>